<protein>
    <submittedName>
        <fullName evidence="1">Uncharacterized protein</fullName>
    </submittedName>
</protein>
<accession>A0AAF0US65</accession>
<reference evidence="1" key="1">
    <citation type="submission" date="2023-08" db="EMBL/GenBank/DDBJ databases">
        <title>A de novo genome assembly of Solanum verrucosum Schlechtendal, a Mexican diploid species geographically isolated from the other diploid A-genome species in potato relatives.</title>
        <authorList>
            <person name="Hosaka K."/>
        </authorList>
    </citation>
    <scope>NUCLEOTIDE SEQUENCE</scope>
    <source>
        <tissue evidence="1">Young leaves</tissue>
    </source>
</reference>
<organism evidence="1 2">
    <name type="scientific">Solanum verrucosum</name>
    <dbReference type="NCBI Taxonomy" id="315347"/>
    <lineage>
        <taxon>Eukaryota</taxon>
        <taxon>Viridiplantae</taxon>
        <taxon>Streptophyta</taxon>
        <taxon>Embryophyta</taxon>
        <taxon>Tracheophyta</taxon>
        <taxon>Spermatophyta</taxon>
        <taxon>Magnoliopsida</taxon>
        <taxon>eudicotyledons</taxon>
        <taxon>Gunneridae</taxon>
        <taxon>Pentapetalae</taxon>
        <taxon>asterids</taxon>
        <taxon>lamiids</taxon>
        <taxon>Solanales</taxon>
        <taxon>Solanaceae</taxon>
        <taxon>Solanoideae</taxon>
        <taxon>Solaneae</taxon>
        <taxon>Solanum</taxon>
    </lineage>
</organism>
<proteinExistence type="predicted"/>
<name>A0AAF0US65_SOLVR</name>
<dbReference type="Proteomes" id="UP001234989">
    <property type="component" value="Chromosome 10"/>
</dbReference>
<dbReference type="AlphaFoldDB" id="A0AAF0US65"/>
<dbReference type="EMBL" id="CP133621">
    <property type="protein sequence ID" value="WMV50156.1"/>
    <property type="molecule type" value="Genomic_DNA"/>
</dbReference>
<keyword evidence="2" id="KW-1185">Reference proteome</keyword>
<sequence length="67" mass="7090">MVHNGSESSFVIDVKAKQILDPILVELKESALKKSIEAFSQGADGCVGTMEPPKCTVTYGEFIGGMG</sequence>
<gene>
    <name evidence="1" type="ORF">MTR67_043541</name>
</gene>
<evidence type="ECO:0000313" key="1">
    <source>
        <dbReference type="EMBL" id="WMV50156.1"/>
    </source>
</evidence>
<evidence type="ECO:0000313" key="2">
    <source>
        <dbReference type="Proteomes" id="UP001234989"/>
    </source>
</evidence>